<organism evidence="2 3">
    <name type="scientific">Meloidogyne enterolobii</name>
    <name type="common">Root-knot nematode worm</name>
    <name type="synonym">Meloidogyne mayaguensis</name>
    <dbReference type="NCBI Taxonomy" id="390850"/>
    <lineage>
        <taxon>Eukaryota</taxon>
        <taxon>Metazoa</taxon>
        <taxon>Ecdysozoa</taxon>
        <taxon>Nematoda</taxon>
        <taxon>Chromadorea</taxon>
        <taxon>Rhabditida</taxon>
        <taxon>Tylenchina</taxon>
        <taxon>Tylenchomorpha</taxon>
        <taxon>Tylenchoidea</taxon>
        <taxon>Meloidogynidae</taxon>
        <taxon>Meloidogyninae</taxon>
        <taxon>Meloidogyne</taxon>
    </lineage>
</organism>
<sequence>MLINLFLSSLFIIATFPDYTENVNLLTRTYDEIISLKDTLLYTCNANEKNILTALEGKYKMLYSADSNETELVEVLINTRINIMSIHYLLLSIASKQKNRKNLFKGCIVSDIDSEQDVALCKFIVLRQKIYDSFNNQQDSYSSGDCYDKNKRIKINSENLEITKFSNFLVFYFYLIKIDGRSRKYLR</sequence>
<accession>A0A6V7XJQ1</accession>
<reference evidence="2 3" key="1">
    <citation type="submission" date="2020-08" db="EMBL/GenBank/DDBJ databases">
        <authorList>
            <person name="Koutsovoulos G."/>
            <person name="Danchin GJ E."/>
        </authorList>
    </citation>
    <scope>NUCLEOTIDE SEQUENCE [LARGE SCALE GENOMIC DNA]</scope>
</reference>
<name>A0A6V7XJQ1_MELEN</name>
<evidence type="ECO:0000313" key="3">
    <source>
        <dbReference type="Proteomes" id="UP000580250"/>
    </source>
</evidence>
<feature type="chain" id="PRO_5027839146" evidence="1">
    <location>
        <begin position="23"/>
        <end position="187"/>
    </location>
</feature>
<keyword evidence="1" id="KW-0732">Signal</keyword>
<dbReference type="EMBL" id="CAJEWN010001648">
    <property type="protein sequence ID" value="CAD2199107.1"/>
    <property type="molecule type" value="Genomic_DNA"/>
</dbReference>
<dbReference type="AlphaFoldDB" id="A0A6V7XJQ1"/>
<protein>
    <submittedName>
        <fullName evidence="2">Uncharacterized protein</fullName>
    </submittedName>
</protein>
<proteinExistence type="predicted"/>
<dbReference type="Proteomes" id="UP000580250">
    <property type="component" value="Unassembled WGS sequence"/>
</dbReference>
<gene>
    <name evidence="2" type="ORF">MENT_LOCUS52475</name>
</gene>
<feature type="signal peptide" evidence="1">
    <location>
        <begin position="1"/>
        <end position="22"/>
    </location>
</feature>
<evidence type="ECO:0000313" key="2">
    <source>
        <dbReference type="EMBL" id="CAD2199107.1"/>
    </source>
</evidence>
<evidence type="ECO:0000256" key="1">
    <source>
        <dbReference type="SAM" id="SignalP"/>
    </source>
</evidence>
<comment type="caution">
    <text evidence="2">The sequence shown here is derived from an EMBL/GenBank/DDBJ whole genome shotgun (WGS) entry which is preliminary data.</text>
</comment>